<dbReference type="HOGENOM" id="CLU_020129_1_0_1"/>
<feature type="domain" description="Scytalone dehydratase-like protein Arp1 N-terminal" evidence="2">
    <location>
        <begin position="113"/>
        <end position="179"/>
    </location>
</feature>
<dbReference type="RefSeq" id="XP_008602665.1">
    <property type="nucleotide sequence ID" value="XM_008604443.1"/>
</dbReference>
<organism evidence="3 4">
    <name type="scientific">Beauveria bassiana (strain ARSEF 2860)</name>
    <name type="common">White muscardine disease fungus</name>
    <name type="synonym">Tritirachium shiotae</name>
    <dbReference type="NCBI Taxonomy" id="655819"/>
    <lineage>
        <taxon>Eukaryota</taxon>
        <taxon>Fungi</taxon>
        <taxon>Dikarya</taxon>
        <taxon>Ascomycota</taxon>
        <taxon>Pezizomycotina</taxon>
        <taxon>Sordariomycetes</taxon>
        <taxon>Hypocreomycetidae</taxon>
        <taxon>Hypocreales</taxon>
        <taxon>Cordycipitaceae</taxon>
        <taxon>Beauveria</taxon>
    </lineage>
</organism>
<name>J4VT08_BEAB2</name>
<evidence type="ECO:0000259" key="1">
    <source>
        <dbReference type="Pfam" id="PF01425"/>
    </source>
</evidence>
<protein>
    <submittedName>
        <fullName evidence="3">Amidase-like protein</fullName>
    </submittedName>
</protein>
<dbReference type="PANTHER" id="PTHR46310:SF7">
    <property type="entry name" value="AMIDASE 1"/>
    <property type="match status" value="1"/>
</dbReference>
<dbReference type="InterPro" id="IPR023631">
    <property type="entry name" value="Amidase_dom"/>
</dbReference>
<dbReference type="SUPFAM" id="SSF75304">
    <property type="entry name" value="Amidase signature (AS) enzymes"/>
    <property type="match status" value="1"/>
</dbReference>
<dbReference type="Pfam" id="PF01425">
    <property type="entry name" value="Amidase"/>
    <property type="match status" value="1"/>
</dbReference>
<keyword evidence="4" id="KW-1185">Reference proteome</keyword>
<dbReference type="GeneID" id="19892358"/>
<dbReference type="InterPro" id="IPR058329">
    <property type="entry name" value="Arp1_N"/>
</dbReference>
<dbReference type="STRING" id="655819.J4VT08"/>
<dbReference type="EMBL" id="JH725200">
    <property type="protein sequence ID" value="EJP61705.1"/>
    <property type="molecule type" value="Genomic_DNA"/>
</dbReference>
<evidence type="ECO:0000313" key="3">
    <source>
        <dbReference type="EMBL" id="EJP61705.1"/>
    </source>
</evidence>
<evidence type="ECO:0000313" key="4">
    <source>
        <dbReference type="Proteomes" id="UP000002762"/>
    </source>
</evidence>
<proteinExistence type="predicted"/>
<feature type="domain" description="Amidase" evidence="1">
    <location>
        <begin position="222"/>
        <end position="643"/>
    </location>
</feature>
<accession>J4VT08</accession>
<dbReference type="Pfam" id="PF26053">
    <property type="entry name" value="DUF8016"/>
    <property type="match status" value="1"/>
</dbReference>
<dbReference type="PANTHER" id="PTHR46310">
    <property type="entry name" value="AMIDASE 1"/>
    <property type="match status" value="1"/>
</dbReference>
<dbReference type="Proteomes" id="UP000002762">
    <property type="component" value="Unassembled WGS sequence"/>
</dbReference>
<reference evidence="3 4" key="1">
    <citation type="journal article" date="2012" name="Sci. Rep.">
        <title>Genomic perspectives on the evolution of fungal entomopathogenicity in Beauveria bassiana.</title>
        <authorList>
            <person name="Xiao G."/>
            <person name="Ying S.H."/>
            <person name="Zheng P."/>
            <person name="Wang Z.L."/>
            <person name="Zhang S."/>
            <person name="Xie X.Q."/>
            <person name="Shang Y."/>
            <person name="St Leger R.J."/>
            <person name="Zhao G.P."/>
            <person name="Wang C."/>
            <person name="Feng M.G."/>
        </authorList>
    </citation>
    <scope>NUCLEOTIDE SEQUENCE [LARGE SCALE GENOMIC DNA]</scope>
    <source>
        <strain evidence="3 4">ARSEF 2860</strain>
    </source>
</reference>
<sequence>MAKYSAGLSGVKKLSKRPISSTLQARSSSHTLSPIAAMTVQTFKTAGPTASQLPLLSCRCIRGRLASQSPTANNPLPSAVTTTVVEYSPDAYVIQGQPKHTIQLTESPELELLACFDVPSGPITKAYLQDAYRRYLRDDDVFCDRFLKHVLLTTNETSISDSVRQFLAELGCTTVILIPDSSIAPGPYFYSRRGLFWAWKLYKDDHEAFVLSTIPSQQDTNVYQSLNASALAATTLCVAVPSRLYFEKTPNLPLAGLRIAINDLFHLNGVPTGCGNRAYRSLHPTSNVTTDFVQDVVNKGAIIVGKTKTVEFGGSQEVIGDWCDYSYAFNARGDGYLASTGSSTGSASSLAAYPWLDITLGTDAGGSIRDPAVAHGIYGFRPSHDGTPMQDAMIPCPVFHTPGFLGRSYHTMLHFSNQWSITARAETEPLSPTRILFPPDYYVSNKDVQVLADDWVNALSRWLQVEVSRTSIQERWAATKPTHAQEPFEEFFSKAFFDILSHEYWTHAAPFRKEYEDGFASAPYVCKLTEWLCATRKKGQSVSSSRKQEALAKVRDHNHWLSEHFLENKNDIIIIPRYTLDYRDEYLPAPESRNFYEFHSNLHASFAGLPNIIVPIGQCPYHSNVTKRDEVFPVSLSIIGPEGNYYNRYLVLGSLAKFVSERGSG</sequence>
<dbReference type="InterPro" id="IPR036928">
    <property type="entry name" value="AS_sf"/>
</dbReference>
<evidence type="ECO:0000259" key="2">
    <source>
        <dbReference type="Pfam" id="PF26053"/>
    </source>
</evidence>
<gene>
    <name evidence="3" type="ORF">BBA_09346</name>
</gene>
<dbReference type="Gene3D" id="3.90.1300.10">
    <property type="entry name" value="Amidase signature (AS) domain"/>
    <property type="match status" value="1"/>
</dbReference>
<dbReference type="AlphaFoldDB" id="J4VT08"/>
<dbReference type="InParanoid" id="J4VT08"/>